<dbReference type="SUPFAM" id="SSF55785">
    <property type="entry name" value="PYP-like sensor domain (PAS domain)"/>
    <property type="match status" value="1"/>
</dbReference>
<dbReference type="InterPro" id="IPR035965">
    <property type="entry name" value="PAS-like_dom_sf"/>
</dbReference>
<feature type="transmembrane region" description="Helical" evidence="1">
    <location>
        <begin position="101"/>
        <end position="123"/>
    </location>
</feature>
<dbReference type="CDD" id="cd01949">
    <property type="entry name" value="GGDEF"/>
    <property type="match status" value="1"/>
</dbReference>
<proteinExistence type="predicted"/>
<reference evidence="3" key="1">
    <citation type="submission" date="2024-05" db="EMBL/GenBank/DDBJ databases">
        <title>Metabacillus sp. nov., isolated from the rhizosphere soil of tomato plants.</title>
        <authorList>
            <person name="Ma R."/>
        </authorList>
    </citation>
    <scope>NUCLEOTIDE SEQUENCE</scope>
    <source>
        <strain evidence="3">DBTR6</strain>
    </source>
</reference>
<evidence type="ECO:0000256" key="1">
    <source>
        <dbReference type="SAM" id="Phobius"/>
    </source>
</evidence>
<keyword evidence="4" id="KW-1185">Reference proteome</keyword>
<feature type="transmembrane region" description="Helical" evidence="1">
    <location>
        <begin position="180"/>
        <end position="199"/>
    </location>
</feature>
<accession>A0ABS7UQ90</accession>
<keyword evidence="1" id="KW-1133">Transmembrane helix</keyword>
<dbReference type="NCBIfam" id="TIGR00254">
    <property type="entry name" value="GGDEF"/>
    <property type="match status" value="1"/>
</dbReference>
<dbReference type="InterPro" id="IPR000014">
    <property type="entry name" value="PAS"/>
</dbReference>
<keyword evidence="3" id="KW-0808">Transferase</keyword>
<dbReference type="Pfam" id="PF00990">
    <property type="entry name" value="GGDEF"/>
    <property type="match status" value="1"/>
</dbReference>
<feature type="domain" description="GGDEF" evidence="2">
    <location>
        <begin position="383"/>
        <end position="517"/>
    </location>
</feature>
<dbReference type="RefSeq" id="WP_224138106.1">
    <property type="nucleotide sequence ID" value="NZ_JAIQUM010000011.1"/>
</dbReference>
<organism evidence="3 4">
    <name type="scientific">Metabacillus rhizolycopersici</name>
    <dbReference type="NCBI Taxonomy" id="2875709"/>
    <lineage>
        <taxon>Bacteria</taxon>
        <taxon>Bacillati</taxon>
        <taxon>Bacillota</taxon>
        <taxon>Bacilli</taxon>
        <taxon>Bacillales</taxon>
        <taxon>Bacillaceae</taxon>
        <taxon>Metabacillus</taxon>
    </lineage>
</organism>
<dbReference type="Pfam" id="PF16927">
    <property type="entry name" value="HisKA_7TM"/>
    <property type="match status" value="1"/>
</dbReference>
<protein>
    <submittedName>
        <fullName evidence="3">Diguanylate cyclase</fullName>
        <ecNumber evidence="3">2.7.7.65</ecNumber>
    </submittedName>
</protein>
<dbReference type="EC" id="2.7.7.65" evidence="3"/>
<feature type="transmembrane region" description="Helical" evidence="1">
    <location>
        <begin position="143"/>
        <end position="168"/>
    </location>
</feature>
<dbReference type="PROSITE" id="PS50887">
    <property type="entry name" value="GGDEF"/>
    <property type="match status" value="1"/>
</dbReference>
<dbReference type="InterPro" id="IPR031621">
    <property type="entry name" value="HisKA_7TM"/>
</dbReference>
<dbReference type="InterPro" id="IPR000160">
    <property type="entry name" value="GGDEF_dom"/>
</dbReference>
<evidence type="ECO:0000313" key="4">
    <source>
        <dbReference type="Proteomes" id="UP001165287"/>
    </source>
</evidence>
<dbReference type="PANTHER" id="PTHR45138">
    <property type="entry name" value="REGULATORY COMPONENTS OF SENSORY TRANSDUCTION SYSTEM"/>
    <property type="match status" value="1"/>
</dbReference>
<dbReference type="Proteomes" id="UP001165287">
    <property type="component" value="Unassembled WGS sequence"/>
</dbReference>
<dbReference type="Gene3D" id="3.30.450.20">
    <property type="entry name" value="PAS domain"/>
    <property type="match status" value="1"/>
</dbReference>
<sequence length="525" mass="60113">MNSQLTAYITLICTSGVLNVYLCSYVIVKRHHYINIANFFNLYTVSITIYCFASAFGLMATAIEQIKLWTIIQYVGMPFSPPLGLLFIMQYLGMKIMKKRCMALFIIPFVSLVMVATNDFHHLHYRVFEVDQSLGAPYIHQEIGIWYMIHGVFTFACMFVAFLLVLSHWKETAKIYRPQLISLFCGQLVPMLTAFVYLLGLTPPGIDPVPMVLWLSSLLYLWSINSSRMFTIMPIAKDAIFNSINDGVIVLDDSNRLIEFNRACKSMFPLLNKSMFGMDFEKAWFELSGDSFPSKFETESLTMEIQLATEHLKRIFQVRTSSLQHANNSKGLLIIFTDITELKRLQMELEYQAYYDELTKIYNRRAFFQKCEQEFAAAREDSSPFSIVLIDIDYFKRVNDTYGHHVGDQLLLHVVKVCQSQLKEGTLFARYGGEEFVLALKGRTGLEGKELANQLRRHVEARPLITTEGVISVTLSSGVAEATKETEETLYQLLNKADQALYSAKREGRNQVHVYTEILCTTNLT</sequence>
<keyword evidence="1" id="KW-0812">Transmembrane</keyword>
<evidence type="ECO:0000313" key="3">
    <source>
        <dbReference type="EMBL" id="MBZ5750115.1"/>
    </source>
</evidence>
<dbReference type="GO" id="GO:0052621">
    <property type="term" value="F:diguanylate cyclase activity"/>
    <property type="evidence" value="ECO:0007669"/>
    <property type="project" value="UniProtKB-EC"/>
</dbReference>
<dbReference type="EMBL" id="JAIQUM010000011">
    <property type="protein sequence ID" value="MBZ5750115.1"/>
    <property type="molecule type" value="Genomic_DNA"/>
</dbReference>
<feature type="transmembrane region" description="Helical" evidence="1">
    <location>
        <begin position="6"/>
        <end position="28"/>
    </location>
</feature>
<dbReference type="InterPro" id="IPR029787">
    <property type="entry name" value="Nucleotide_cyclase"/>
</dbReference>
<dbReference type="NCBIfam" id="TIGR00229">
    <property type="entry name" value="sensory_box"/>
    <property type="match status" value="1"/>
</dbReference>
<dbReference type="Pfam" id="PF13188">
    <property type="entry name" value="PAS_8"/>
    <property type="match status" value="1"/>
</dbReference>
<gene>
    <name evidence="3" type="ORF">K9V48_07625</name>
</gene>
<evidence type="ECO:0000259" key="2">
    <source>
        <dbReference type="PROSITE" id="PS50887"/>
    </source>
</evidence>
<feature type="transmembrane region" description="Helical" evidence="1">
    <location>
        <begin position="40"/>
        <end position="63"/>
    </location>
</feature>
<dbReference type="SMART" id="SM00267">
    <property type="entry name" value="GGDEF"/>
    <property type="match status" value="1"/>
</dbReference>
<name>A0ABS7UQ90_9BACI</name>
<keyword evidence="1" id="KW-0472">Membrane</keyword>
<dbReference type="Gene3D" id="3.30.70.270">
    <property type="match status" value="1"/>
</dbReference>
<dbReference type="InterPro" id="IPR043128">
    <property type="entry name" value="Rev_trsase/Diguanyl_cyclase"/>
</dbReference>
<feature type="transmembrane region" description="Helical" evidence="1">
    <location>
        <begin position="69"/>
        <end position="89"/>
    </location>
</feature>
<dbReference type="SUPFAM" id="SSF55073">
    <property type="entry name" value="Nucleotide cyclase"/>
    <property type="match status" value="1"/>
</dbReference>
<keyword evidence="3" id="KW-0548">Nucleotidyltransferase</keyword>
<dbReference type="InterPro" id="IPR050469">
    <property type="entry name" value="Diguanylate_Cyclase"/>
</dbReference>
<dbReference type="PANTHER" id="PTHR45138:SF9">
    <property type="entry name" value="DIGUANYLATE CYCLASE DGCM-RELATED"/>
    <property type="match status" value="1"/>
</dbReference>
<comment type="caution">
    <text evidence="3">The sequence shown here is derived from an EMBL/GenBank/DDBJ whole genome shotgun (WGS) entry which is preliminary data.</text>
</comment>